<dbReference type="PANTHER" id="PTHR20898:SF0">
    <property type="entry name" value="DAEDALUS ON 3-RELATED"/>
    <property type="match status" value="1"/>
</dbReference>
<sequence length="182" mass="21176">MSLLKLKLLVLSWMAERCLSAQVVHLDRFTFTVDDHALFLSQSAVLEQEHNRSYLSGHMMINRLVNDITLTSSMDIIRPRRPEMRLYNVKLNFCSVLNNGYKNKFIRLLYNNYAGFLNTKPKCPLKPNFNYSLTRAFVDEDLLPDLLPECTYRFRASFEQKSKPLAHMQLDGRLVAKVGRSN</sequence>
<reference evidence="3" key="2">
    <citation type="submission" date="2025-08" db="UniProtKB">
        <authorList>
            <consortium name="RefSeq"/>
        </authorList>
    </citation>
    <scope>IDENTIFICATION</scope>
    <source>
        <strain evidence="3">14028-0561.14</strain>
        <tissue evidence="3">Whole fly</tissue>
    </source>
</reference>
<proteinExistence type="predicted"/>
<evidence type="ECO:0000313" key="2">
    <source>
        <dbReference type="Proteomes" id="UP001652661"/>
    </source>
</evidence>
<dbReference type="RefSeq" id="XP_017016369.1">
    <property type="nucleotide sequence ID" value="XM_017160880.3"/>
</dbReference>
<gene>
    <name evidence="3" type="primary">LOC108070422</name>
</gene>
<dbReference type="PANTHER" id="PTHR20898">
    <property type="entry name" value="DAEDALUS ON 3-RELATED-RELATED"/>
    <property type="match status" value="1"/>
</dbReference>
<dbReference type="OMA" id="LNTKPKC"/>
<dbReference type="Pfam" id="PF06477">
    <property type="entry name" value="DUF1091"/>
    <property type="match status" value="1"/>
</dbReference>
<reference evidence="2" key="1">
    <citation type="submission" date="2025-05" db="UniProtKB">
        <authorList>
            <consortium name="RefSeq"/>
        </authorList>
    </citation>
    <scope>NUCLEOTIDE SEQUENCE [LARGE SCALE GENOMIC DNA]</scope>
    <source>
        <strain evidence="2">14028-0561.14</strain>
    </source>
</reference>
<dbReference type="Proteomes" id="UP001652661">
    <property type="component" value="Chromosome 2R"/>
</dbReference>
<dbReference type="GeneID" id="108070422"/>
<accession>A0A6P4HW95</accession>
<feature type="chain" id="PRO_5027669590" evidence="1">
    <location>
        <begin position="21"/>
        <end position="182"/>
    </location>
</feature>
<organism evidence="2 3">
    <name type="scientific">Drosophila kikkawai</name>
    <name type="common">Fruit fly</name>
    <dbReference type="NCBI Taxonomy" id="30033"/>
    <lineage>
        <taxon>Eukaryota</taxon>
        <taxon>Metazoa</taxon>
        <taxon>Ecdysozoa</taxon>
        <taxon>Arthropoda</taxon>
        <taxon>Hexapoda</taxon>
        <taxon>Insecta</taxon>
        <taxon>Pterygota</taxon>
        <taxon>Neoptera</taxon>
        <taxon>Endopterygota</taxon>
        <taxon>Diptera</taxon>
        <taxon>Brachycera</taxon>
        <taxon>Muscomorpha</taxon>
        <taxon>Ephydroidea</taxon>
        <taxon>Drosophilidae</taxon>
        <taxon>Drosophila</taxon>
        <taxon>Sophophora</taxon>
    </lineage>
</organism>
<dbReference type="AlphaFoldDB" id="A0A6P4HW95"/>
<dbReference type="OrthoDB" id="7881840at2759"/>
<keyword evidence="2" id="KW-1185">Reference proteome</keyword>
<dbReference type="SMART" id="SM00697">
    <property type="entry name" value="DM8"/>
    <property type="match status" value="1"/>
</dbReference>
<name>A0A6P4HW95_DROKI</name>
<keyword evidence="1" id="KW-0732">Signal</keyword>
<protein>
    <submittedName>
        <fullName evidence="3">Uncharacterized protein</fullName>
    </submittedName>
</protein>
<dbReference type="InterPro" id="IPR010512">
    <property type="entry name" value="DUF1091"/>
</dbReference>
<feature type="signal peptide" evidence="1">
    <location>
        <begin position="1"/>
        <end position="20"/>
    </location>
</feature>
<evidence type="ECO:0000256" key="1">
    <source>
        <dbReference type="SAM" id="SignalP"/>
    </source>
</evidence>
<evidence type="ECO:0000313" key="3">
    <source>
        <dbReference type="RefSeq" id="XP_017016369.1"/>
    </source>
</evidence>